<evidence type="ECO:0000313" key="14">
    <source>
        <dbReference type="EMBL" id="MBB4930202.1"/>
    </source>
</evidence>
<proteinExistence type="inferred from homology"/>
<evidence type="ECO:0000256" key="1">
    <source>
        <dbReference type="ARBA" id="ARBA00002678"/>
    </source>
</evidence>
<evidence type="ECO:0000256" key="10">
    <source>
        <dbReference type="ARBA" id="ARBA00048556"/>
    </source>
</evidence>
<organism evidence="14 15">
    <name type="scientific">Lipingzhangella halophila</name>
    <dbReference type="NCBI Taxonomy" id="1783352"/>
    <lineage>
        <taxon>Bacteria</taxon>
        <taxon>Bacillati</taxon>
        <taxon>Actinomycetota</taxon>
        <taxon>Actinomycetes</taxon>
        <taxon>Streptosporangiales</taxon>
        <taxon>Nocardiopsidaceae</taxon>
        <taxon>Lipingzhangella</taxon>
    </lineage>
</organism>
<comment type="similarity">
    <text evidence="3 11">Belongs to the PNP/MTAP phosphorylase family.</text>
</comment>
<name>A0A7W7RDV9_9ACTN</name>
<dbReference type="NCBIfam" id="TIGR01697">
    <property type="entry name" value="PNPH-PUNA-XAPA"/>
    <property type="match status" value="1"/>
</dbReference>
<dbReference type="InterPro" id="IPR011268">
    <property type="entry name" value="Purine_phosphorylase"/>
</dbReference>
<comment type="pathway">
    <text evidence="2 11">Purine metabolism; purine nucleoside salvage.</text>
</comment>
<evidence type="ECO:0000256" key="3">
    <source>
        <dbReference type="ARBA" id="ARBA00006751"/>
    </source>
</evidence>
<comment type="catalytic activity">
    <reaction evidence="10">
        <text>a purine 2'-deoxy-D-ribonucleoside + phosphate = a purine nucleobase + 2-deoxy-alpha-D-ribose 1-phosphate</text>
        <dbReference type="Rhea" id="RHEA:36431"/>
        <dbReference type="ChEBI" id="CHEBI:26386"/>
        <dbReference type="ChEBI" id="CHEBI:43474"/>
        <dbReference type="ChEBI" id="CHEBI:57259"/>
        <dbReference type="ChEBI" id="CHEBI:142361"/>
        <dbReference type="EC" id="2.4.2.1"/>
    </reaction>
</comment>
<dbReference type="Gene3D" id="3.40.50.1580">
    <property type="entry name" value="Nucleoside phosphorylase domain"/>
    <property type="match status" value="1"/>
</dbReference>
<evidence type="ECO:0000256" key="7">
    <source>
        <dbReference type="ARBA" id="ARBA00022676"/>
    </source>
</evidence>
<feature type="binding site" evidence="12">
    <location>
        <position position="228"/>
    </location>
    <ligand>
        <name>a purine D-ribonucleoside</name>
        <dbReference type="ChEBI" id="CHEBI:142355"/>
    </ligand>
</feature>
<dbReference type="InterPro" id="IPR000845">
    <property type="entry name" value="Nucleoside_phosphorylase_d"/>
</dbReference>
<dbReference type="GO" id="GO:0005737">
    <property type="term" value="C:cytoplasm"/>
    <property type="evidence" value="ECO:0007669"/>
    <property type="project" value="TreeGrafter"/>
</dbReference>
<keyword evidence="7 11" id="KW-0328">Glycosyltransferase</keyword>
<dbReference type="EC" id="2.4.2.1" evidence="5 11"/>
<dbReference type="SUPFAM" id="SSF53167">
    <property type="entry name" value="Purine and uridine phosphorylases"/>
    <property type="match status" value="1"/>
</dbReference>
<dbReference type="UniPathway" id="UPA00606"/>
<feature type="binding site" evidence="12">
    <location>
        <position position="205"/>
    </location>
    <ligand>
        <name>phosphate</name>
        <dbReference type="ChEBI" id="CHEBI:43474"/>
    </ligand>
</feature>
<feature type="domain" description="Nucleoside phosphorylase" evidence="13">
    <location>
        <begin position="50"/>
        <end position="260"/>
    </location>
</feature>
<reference evidence="14 15" key="1">
    <citation type="submission" date="2020-08" db="EMBL/GenBank/DDBJ databases">
        <title>Sequencing the genomes of 1000 actinobacteria strains.</title>
        <authorList>
            <person name="Klenk H.-P."/>
        </authorList>
    </citation>
    <scope>NUCLEOTIDE SEQUENCE [LARGE SCALE GENOMIC DNA]</scope>
    <source>
        <strain evidence="14 15">DSM 102030</strain>
    </source>
</reference>
<dbReference type="Proteomes" id="UP000523007">
    <property type="component" value="Unassembled WGS sequence"/>
</dbReference>
<evidence type="ECO:0000256" key="9">
    <source>
        <dbReference type="ARBA" id="ARBA00031036"/>
    </source>
</evidence>
<dbReference type="NCBIfam" id="TIGR01698">
    <property type="entry name" value="PUNP"/>
    <property type="match status" value="1"/>
</dbReference>
<evidence type="ECO:0000256" key="12">
    <source>
        <dbReference type="PIRSR" id="PIRSR000477-2"/>
    </source>
</evidence>
<feature type="binding site" evidence="12">
    <location>
        <position position="33"/>
    </location>
    <ligand>
        <name>phosphate</name>
        <dbReference type="ChEBI" id="CHEBI:43474"/>
    </ligand>
</feature>
<dbReference type="EMBL" id="JACHJT010000001">
    <property type="protein sequence ID" value="MBB4930202.1"/>
    <property type="molecule type" value="Genomic_DNA"/>
</dbReference>
<dbReference type="InterPro" id="IPR035994">
    <property type="entry name" value="Nucleoside_phosphorylase_sf"/>
</dbReference>
<dbReference type="GO" id="GO:0009116">
    <property type="term" value="P:nucleoside metabolic process"/>
    <property type="evidence" value="ECO:0007669"/>
    <property type="project" value="UniProtKB-UniRule"/>
</dbReference>
<dbReference type="NCBIfam" id="NF006054">
    <property type="entry name" value="PRK08202.1"/>
    <property type="match status" value="1"/>
</dbReference>
<comment type="caution">
    <text evidence="14">The sequence shown here is derived from an EMBL/GenBank/DDBJ whole genome shotgun (WGS) entry which is preliminary data.</text>
</comment>
<comment type="function">
    <text evidence="1">The purine nucleoside phosphorylases catalyze the phosphorolytic breakdown of the N-glycosidic bond in the beta-(deoxy)ribonucleoside molecules, with the formation of the corresponding free purine bases and pentose-1-phosphate. Cleaves guanosine, inosine, 2'-deoxyguanosine and 2'-deoxyinosine.</text>
</comment>
<comment type="subunit">
    <text evidence="4">Homotrimer.</text>
</comment>
<keyword evidence="15" id="KW-1185">Reference proteome</keyword>
<evidence type="ECO:0000256" key="2">
    <source>
        <dbReference type="ARBA" id="ARBA00005058"/>
    </source>
</evidence>
<protein>
    <recommendedName>
        <fullName evidence="6 11">Purine nucleoside phosphorylase</fullName>
        <ecNumber evidence="5 11">2.4.2.1</ecNumber>
    </recommendedName>
    <alternativeName>
        <fullName evidence="9 11">Inosine-guanosine phosphorylase</fullName>
    </alternativeName>
</protein>
<sequence>MSTEDLRTAQRAADELRRHTGVDSYAAAFVMGSGWAAAADALGEVVAEVETSALPGFQPPAVTGHTGRIRSVRSGDRDLLVFLGRTHLYEAHGASAVVHGVRTAVAAGAPRIVLTNAAGSLNTELPVGSAVLIADHINFTGESPLVGPSFVDMSDTYSASLRAAAREADPGLAEGVYAAMRGPQFETPAEIRMLRMMGADLVGMSTALEAIAAREQGASVLGISLVTNFAAGLAGQPLDHREVLETGRDAAASAGSLLAGISAKL</sequence>
<dbReference type="Pfam" id="PF01048">
    <property type="entry name" value="PNP_UDP_1"/>
    <property type="match status" value="1"/>
</dbReference>
<dbReference type="AlphaFoldDB" id="A0A7W7RDV9"/>
<evidence type="ECO:0000256" key="8">
    <source>
        <dbReference type="ARBA" id="ARBA00022679"/>
    </source>
</evidence>
<evidence type="ECO:0000256" key="11">
    <source>
        <dbReference type="PIRNR" id="PIRNR000477"/>
    </source>
</evidence>
<dbReference type="InterPro" id="IPR011269">
    <property type="entry name" value="PUNP"/>
</dbReference>
<evidence type="ECO:0000313" key="15">
    <source>
        <dbReference type="Proteomes" id="UP000523007"/>
    </source>
</evidence>
<accession>A0A7W7RDV9</accession>
<feature type="binding site" evidence="12">
    <location>
        <position position="65"/>
    </location>
    <ligand>
        <name>phosphate</name>
        <dbReference type="ChEBI" id="CHEBI:43474"/>
    </ligand>
</feature>
<feature type="binding site" evidence="12">
    <location>
        <position position="117"/>
    </location>
    <ligand>
        <name>phosphate</name>
        <dbReference type="ChEBI" id="CHEBI:43474"/>
    </ligand>
</feature>
<evidence type="ECO:0000259" key="13">
    <source>
        <dbReference type="Pfam" id="PF01048"/>
    </source>
</evidence>
<dbReference type="PANTHER" id="PTHR11904">
    <property type="entry name" value="METHYLTHIOADENOSINE/PURINE NUCLEOSIDE PHOSPHORYLASE"/>
    <property type="match status" value="1"/>
</dbReference>
<evidence type="ECO:0000256" key="4">
    <source>
        <dbReference type="ARBA" id="ARBA00011233"/>
    </source>
</evidence>
<evidence type="ECO:0000256" key="6">
    <source>
        <dbReference type="ARBA" id="ARBA00013834"/>
    </source>
</evidence>
<dbReference type="PANTHER" id="PTHR11904:SF9">
    <property type="entry name" value="PURINE NUCLEOSIDE PHOSPHORYLASE-RELATED"/>
    <property type="match status" value="1"/>
</dbReference>
<dbReference type="GO" id="GO:0004731">
    <property type="term" value="F:purine-nucleoside phosphorylase activity"/>
    <property type="evidence" value="ECO:0007669"/>
    <property type="project" value="UniProtKB-UniRule"/>
</dbReference>
<keyword evidence="8 11" id="KW-0808">Transferase</keyword>
<dbReference type="PIRSF" id="PIRSF000477">
    <property type="entry name" value="PurNPase"/>
    <property type="match status" value="1"/>
</dbReference>
<feature type="binding site" evidence="12">
    <location>
        <begin position="85"/>
        <end position="87"/>
    </location>
    <ligand>
        <name>phosphate</name>
        <dbReference type="ChEBI" id="CHEBI:43474"/>
    </ligand>
</feature>
<gene>
    <name evidence="14" type="ORF">F4561_001022</name>
</gene>
<dbReference type="CDD" id="cd09009">
    <property type="entry name" value="PNP-EcPNPII_like"/>
    <property type="match status" value="1"/>
</dbReference>
<evidence type="ECO:0000256" key="5">
    <source>
        <dbReference type="ARBA" id="ARBA00011886"/>
    </source>
</evidence>
<feature type="binding site" evidence="12">
    <location>
        <position position="186"/>
    </location>
    <ligand>
        <name>a purine D-ribonucleoside</name>
        <dbReference type="ChEBI" id="CHEBI:142355"/>
    </ligand>
</feature>